<evidence type="ECO:0000313" key="3">
    <source>
        <dbReference type="WBParaSite" id="ACRNAN_scaffold4856.g6745.t1"/>
    </source>
</evidence>
<dbReference type="WBParaSite" id="ACRNAN_scaffold4856.g6745.t1">
    <property type="protein sequence ID" value="ACRNAN_scaffold4856.g6745.t1"/>
    <property type="gene ID" value="ACRNAN_scaffold4856.g6745"/>
</dbReference>
<evidence type="ECO:0000313" key="2">
    <source>
        <dbReference type="Proteomes" id="UP000887540"/>
    </source>
</evidence>
<accession>A0A914E085</accession>
<proteinExistence type="predicted"/>
<keyword evidence="1" id="KW-0472">Membrane</keyword>
<keyword evidence="1" id="KW-0812">Transmembrane</keyword>
<evidence type="ECO:0000256" key="1">
    <source>
        <dbReference type="SAM" id="Phobius"/>
    </source>
</evidence>
<organism evidence="2 3">
    <name type="scientific">Acrobeloides nanus</name>
    <dbReference type="NCBI Taxonomy" id="290746"/>
    <lineage>
        <taxon>Eukaryota</taxon>
        <taxon>Metazoa</taxon>
        <taxon>Ecdysozoa</taxon>
        <taxon>Nematoda</taxon>
        <taxon>Chromadorea</taxon>
        <taxon>Rhabditida</taxon>
        <taxon>Tylenchina</taxon>
        <taxon>Cephalobomorpha</taxon>
        <taxon>Cephaloboidea</taxon>
        <taxon>Cephalobidae</taxon>
        <taxon>Acrobeloides</taxon>
    </lineage>
</organism>
<keyword evidence="1" id="KW-1133">Transmembrane helix</keyword>
<feature type="transmembrane region" description="Helical" evidence="1">
    <location>
        <begin position="13"/>
        <end position="33"/>
    </location>
</feature>
<keyword evidence="2" id="KW-1185">Reference proteome</keyword>
<reference evidence="3" key="1">
    <citation type="submission" date="2022-11" db="UniProtKB">
        <authorList>
            <consortium name="WormBaseParasite"/>
        </authorList>
    </citation>
    <scope>IDENTIFICATION</scope>
</reference>
<dbReference type="AlphaFoldDB" id="A0A914E085"/>
<sequence>MGDYGIKTGFSDLTWLTIPMILLSLFIFVRSSLCVCCSKVRKDHQPVAVDKSTQEREEELLYYIARRQ</sequence>
<protein>
    <submittedName>
        <fullName evidence="3">ATP synthase F0 subunit 8</fullName>
    </submittedName>
</protein>
<dbReference type="Proteomes" id="UP000887540">
    <property type="component" value="Unplaced"/>
</dbReference>
<name>A0A914E085_9BILA</name>